<gene>
    <name evidence="3" type="ORF">IW245_004262</name>
</gene>
<dbReference type="RefSeq" id="WP_197004863.1">
    <property type="nucleotide sequence ID" value="NZ_BONS01000017.1"/>
</dbReference>
<dbReference type="InterPro" id="IPR036779">
    <property type="entry name" value="LysM_dom_sf"/>
</dbReference>
<feature type="signal peptide" evidence="1">
    <location>
        <begin position="1"/>
        <end position="17"/>
    </location>
</feature>
<dbReference type="Gene3D" id="3.10.350.10">
    <property type="entry name" value="LysM domain"/>
    <property type="match status" value="1"/>
</dbReference>
<keyword evidence="1" id="KW-0732">Signal</keyword>
<dbReference type="Pfam" id="PF01476">
    <property type="entry name" value="LysM"/>
    <property type="match status" value="1"/>
</dbReference>
<reference evidence="3" key="1">
    <citation type="submission" date="2020-11" db="EMBL/GenBank/DDBJ databases">
        <title>Sequencing the genomes of 1000 actinobacteria strains.</title>
        <authorList>
            <person name="Klenk H.-P."/>
        </authorList>
    </citation>
    <scope>NUCLEOTIDE SEQUENCE</scope>
    <source>
        <strain evidence="3">DSM 45356</strain>
    </source>
</reference>
<dbReference type="CDD" id="cd00118">
    <property type="entry name" value="LysM"/>
    <property type="match status" value="1"/>
</dbReference>
<feature type="chain" id="PRO_5035323804" evidence="1">
    <location>
        <begin position="18"/>
        <end position="84"/>
    </location>
</feature>
<comment type="caution">
    <text evidence="3">The sequence shown here is derived from an EMBL/GenBank/DDBJ whole genome shotgun (WGS) entry which is preliminary data.</text>
</comment>
<dbReference type="EMBL" id="JADOUF010000001">
    <property type="protein sequence ID" value="MBG6138068.1"/>
    <property type="molecule type" value="Genomic_DNA"/>
</dbReference>
<organism evidence="3 4">
    <name type="scientific">Longispora fulva</name>
    <dbReference type="NCBI Taxonomy" id="619741"/>
    <lineage>
        <taxon>Bacteria</taxon>
        <taxon>Bacillati</taxon>
        <taxon>Actinomycetota</taxon>
        <taxon>Actinomycetes</taxon>
        <taxon>Micromonosporales</taxon>
        <taxon>Micromonosporaceae</taxon>
        <taxon>Longispora</taxon>
    </lineage>
</organism>
<evidence type="ECO:0000259" key="2">
    <source>
        <dbReference type="PROSITE" id="PS51782"/>
    </source>
</evidence>
<evidence type="ECO:0000313" key="3">
    <source>
        <dbReference type="EMBL" id="MBG6138068.1"/>
    </source>
</evidence>
<keyword evidence="4" id="KW-1185">Reference proteome</keyword>
<dbReference type="Proteomes" id="UP000622552">
    <property type="component" value="Unassembled WGS sequence"/>
</dbReference>
<proteinExistence type="predicted"/>
<dbReference type="AlphaFoldDB" id="A0A8J7GK27"/>
<dbReference type="PROSITE" id="PS51782">
    <property type="entry name" value="LYSM"/>
    <property type="match status" value="1"/>
</dbReference>
<feature type="domain" description="LysM" evidence="2">
    <location>
        <begin position="31"/>
        <end position="80"/>
    </location>
</feature>
<evidence type="ECO:0000256" key="1">
    <source>
        <dbReference type="SAM" id="SignalP"/>
    </source>
</evidence>
<accession>A0A8J7GK27</accession>
<protein>
    <submittedName>
        <fullName evidence="3">LysM repeat protein</fullName>
    </submittedName>
</protein>
<dbReference type="InterPro" id="IPR018392">
    <property type="entry name" value="LysM"/>
</dbReference>
<evidence type="ECO:0000313" key="4">
    <source>
        <dbReference type="Proteomes" id="UP000622552"/>
    </source>
</evidence>
<sequence length="84" mass="8882">MLTTLMTAVFLGGLALAAPTSVASGVPSESRVAVVRPGDSLWSVAVRELPGMDTYRAVRQLREINDLDDGVVQPGQHLVLPVRG</sequence>
<name>A0A8J7GK27_9ACTN</name>
<dbReference type="SUPFAM" id="SSF54106">
    <property type="entry name" value="LysM domain"/>
    <property type="match status" value="1"/>
</dbReference>